<name>A0A7T7CD49_9BACI</name>
<keyword evidence="2" id="KW-1185">Reference proteome</keyword>
<dbReference type="EMBL" id="CP054705">
    <property type="protein sequence ID" value="QQK77629.1"/>
    <property type="molecule type" value="Genomic_DNA"/>
</dbReference>
<dbReference type="AlphaFoldDB" id="A0A7T7CD49"/>
<accession>A0A7T7CD49</accession>
<gene>
    <name evidence="1" type="ORF">HUG15_19925</name>
</gene>
<dbReference type="KEGG" id="scia:HUG15_19925"/>
<dbReference type="Proteomes" id="UP000595823">
    <property type="component" value="Chromosome"/>
</dbReference>
<evidence type="ECO:0000313" key="2">
    <source>
        <dbReference type="Proteomes" id="UP000595823"/>
    </source>
</evidence>
<evidence type="ECO:0000313" key="1">
    <source>
        <dbReference type="EMBL" id="QQK77629.1"/>
    </source>
</evidence>
<reference evidence="1 2" key="1">
    <citation type="submission" date="2020-06" db="EMBL/GenBank/DDBJ databases">
        <title>Genomic analysis of Salicibibacter sp. NKC5-3.</title>
        <authorList>
            <person name="Oh Y.J."/>
        </authorList>
    </citation>
    <scope>NUCLEOTIDE SEQUENCE [LARGE SCALE GENOMIC DNA]</scope>
    <source>
        <strain evidence="1 2">NKC5-3</strain>
    </source>
</reference>
<organism evidence="1 2">
    <name type="scientific">Salicibibacter cibarius</name>
    <dbReference type="NCBI Taxonomy" id="2743000"/>
    <lineage>
        <taxon>Bacteria</taxon>
        <taxon>Bacillati</taxon>
        <taxon>Bacillota</taxon>
        <taxon>Bacilli</taxon>
        <taxon>Bacillales</taxon>
        <taxon>Bacillaceae</taxon>
        <taxon>Salicibibacter</taxon>
    </lineage>
</organism>
<sequence>MDNLRLHTAAMTSGRFDICHNVDLEAGIEGRMEDLDILEVQGAFAIVILINHGEFKRIEPGTTCAIIKDLQGTVRP</sequence>
<protein>
    <submittedName>
        <fullName evidence="1">Uncharacterized protein</fullName>
    </submittedName>
</protein>
<proteinExistence type="predicted"/>